<dbReference type="RefSeq" id="XP_033572946.1">
    <property type="nucleotide sequence ID" value="XM_033720737.1"/>
</dbReference>
<keyword evidence="1" id="KW-0812">Transmembrane</keyword>
<organism evidence="2">
    <name type="scientific">Mytilinidion resinicola</name>
    <dbReference type="NCBI Taxonomy" id="574789"/>
    <lineage>
        <taxon>Eukaryota</taxon>
        <taxon>Fungi</taxon>
        <taxon>Dikarya</taxon>
        <taxon>Ascomycota</taxon>
        <taxon>Pezizomycotina</taxon>
        <taxon>Dothideomycetes</taxon>
        <taxon>Pleosporomycetidae</taxon>
        <taxon>Mytilinidiales</taxon>
        <taxon>Mytilinidiaceae</taxon>
        <taxon>Mytilinidion</taxon>
    </lineage>
</organism>
<dbReference type="AlphaFoldDB" id="A0A6A6YAZ2"/>
<dbReference type="Proteomes" id="UP000504636">
    <property type="component" value="Unplaced"/>
</dbReference>
<gene>
    <name evidence="2 4" type="ORF">BDZ99DRAFT_466275</name>
</gene>
<evidence type="ECO:0000313" key="3">
    <source>
        <dbReference type="Proteomes" id="UP000504636"/>
    </source>
</evidence>
<reference evidence="4" key="2">
    <citation type="submission" date="2020-04" db="EMBL/GenBank/DDBJ databases">
        <authorList>
            <consortium name="NCBI Genome Project"/>
        </authorList>
    </citation>
    <scope>NUCLEOTIDE SEQUENCE</scope>
    <source>
        <strain evidence="4">CBS 304.34</strain>
    </source>
</reference>
<protein>
    <submittedName>
        <fullName evidence="2 4">Uncharacterized protein</fullName>
    </submittedName>
</protein>
<dbReference type="GeneID" id="54461630"/>
<proteinExistence type="predicted"/>
<keyword evidence="1" id="KW-1133">Transmembrane helix</keyword>
<name>A0A6A6YAZ2_9PEZI</name>
<reference evidence="4" key="3">
    <citation type="submission" date="2025-04" db="UniProtKB">
        <authorList>
            <consortium name="RefSeq"/>
        </authorList>
    </citation>
    <scope>IDENTIFICATION</scope>
    <source>
        <strain evidence="4">CBS 304.34</strain>
    </source>
</reference>
<keyword evidence="3" id="KW-1185">Reference proteome</keyword>
<keyword evidence="1" id="KW-0472">Membrane</keyword>
<feature type="transmembrane region" description="Helical" evidence="1">
    <location>
        <begin position="12"/>
        <end position="37"/>
    </location>
</feature>
<evidence type="ECO:0000313" key="2">
    <source>
        <dbReference type="EMBL" id="KAF2805982.1"/>
    </source>
</evidence>
<accession>A0A6A6YAZ2</accession>
<sequence length="65" mass="7354">MSFFRGFSLRLLTSITTTAFCLVSSTMLYVCFTVFSLRTFMEMENRGALGSMVHGKLNPWITSTD</sequence>
<evidence type="ECO:0000313" key="4">
    <source>
        <dbReference type="RefSeq" id="XP_033572946.1"/>
    </source>
</evidence>
<evidence type="ECO:0000256" key="1">
    <source>
        <dbReference type="SAM" id="Phobius"/>
    </source>
</evidence>
<reference evidence="2 4" key="1">
    <citation type="journal article" date="2020" name="Stud. Mycol.">
        <title>101 Dothideomycetes genomes: a test case for predicting lifestyles and emergence of pathogens.</title>
        <authorList>
            <person name="Haridas S."/>
            <person name="Albert R."/>
            <person name="Binder M."/>
            <person name="Bloem J."/>
            <person name="Labutti K."/>
            <person name="Salamov A."/>
            <person name="Andreopoulos B."/>
            <person name="Baker S."/>
            <person name="Barry K."/>
            <person name="Bills G."/>
            <person name="Bluhm B."/>
            <person name="Cannon C."/>
            <person name="Castanera R."/>
            <person name="Culley D."/>
            <person name="Daum C."/>
            <person name="Ezra D."/>
            <person name="Gonzalez J."/>
            <person name="Henrissat B."/>
            <person name="Kuo A."/>
            <person name="Liang C."/>
            <person name="Lipzen A."/>
            <person name="Lutzoni F."/>
            <person name="Magnuson J."/>
            <person name="Mondo S."/>
            <person name="Nolan M."/>
            <person name="Ohm R."/>
            <person name="Pangilinan J."/>
            <person name="Park H.-J."/>
            <person name="Ramirez L."/>
            <person name="Alfaro M."/>
            <person name="Sun H."/>
            <person name="Tritt A."/>
            <person name="Yoshinaga Y."/>
            <person name="Zwiers L.-H."/>
            <person name="Turgeon B."/>
            <person name="Goodwin S."/>
            <person name="Spatafora J."/>
            <person name="Crous P."/>
            <person name="Grigoriev I."/>
        </authorList>
    </citation>
    <scope>NUCLEOTIDE SEQUENCE</scope>
    <source>
        <strain evidence="2 4">CBS 304.34</strain>
    </source>
</reference>
<dbReference type="EMBL" id="MU003708">
    <property type="protein sequence ID" value="KAF2805982.1"/>
    <property type="molecule type" value="Genomic_DNA"/>
</dbReference>